<protein>
    <submittedName>
        <fullName evidence="4">NAD(P)-binding protein</fullName>
    </submittedName>
</protein>
<comment type="caution">
    <text evidence="4">The sequence shown here is derived from an EMBL/GenBank/DDBJ whole genome shotgun (WGS) entry which is preliminary data.</text>
</comment>
<dbReference type="Proteomes" id="UP000800235">
    <property type="component" value="Unassembled WGS sequence"/>
</dbReference>
<evidence type="ECO:0000259" key="3">
    <source>
        <dbReference type="Pfam" id="PF05368"/>
    </source>
</evidence>
<keyword evidence="5" id="KW-1185">Reference proteome</keyword>
<dbReference type="InterPro" id="IPR008030">
    <property type="entry name" value="NmrA-like"/>
</dbReference>
<evidence type="ECO:0000313" key="5">
    <source>
        <dbReference type="Proteomes" id="UP000800235"/>
    </source>
</evidence>
<dbReference type="CDD" id="cd05259">
    <property type="entry name" value="PCBER_SDR_a"/>
    <property type="match status" value="1"/>
</dbReference>
<sequence>MSYIRIAEMSTKGSKKGGGNLGSIVLRSLLASPDLTVTALKRPGSTSVFPTSSELKVVEVDFSFDSLVSAFTDQDAVISIVGATGIGEQKVFVDAAVKAGVKRFFPSEFGINGQSDTVRQMTPFFAVKQELLDYLVEKEKDGLTWTAVIAGVLYDWCISNGFMGFDLARKEATIWDDGNTRFSGINEGDLGKSVVNILHKPAETANQFIYISSLTATQNETLESLEKVTATKWKINRVNTAQQVSAAQEALGKGDFTGALTLVKATCWSNTPGLKQHFEVDEKERLANGLLGLERGETVQDTIERVVASRN</sequence>
<dbReference type="SUPFAM" id="SSF51735">
    <property type="entry name" value="NAD(P)-binding Rossmann-fold domains"/>
    <property type="match status" value="1"/>
</dbReference>
<gene>
    <name evidence="4" type="ORF">EJ08DRAFT_158574</name>
</gene>
<evidence type="ECO:0000256" key="1">
    <source>
        <dbReference type="ARBA" id="ARBA00022857"/>
    </source>
</evidence>
<proteinExistence type="predicted"/>
<dbReference type="OrthoDB" id="9984533at2759"/>
<dbReference type="PANTHER" id="PTHR47706:SF9">
    <property type="entry name" value="NMRA-LIKE DOMAIN-CONTAINING PROTEIN-RELATED"/>
    <property type="match status" value="1"/>
</dbReference>
<dbReference type="AlphaFoldDB" id="A0A9P4U019"/>
<dbReference type="Pfam" id="PF05368">
    <property type="entry name" value="NmrA"/>
    <property type="match status" value="1"/>
</dbReference>
<organism evidence="4 5">
    <name type="scientific">Tothia fuscella</name>
    <dbReference type="NCBI Taxonomy" id="1048955"/>
    <lineage>
        <taxon>Eukaryota</taxon>
        <taxon>Fungi</taxon>
        <taxon>Dikarya</taxon>
        <taxon>Ascomycota</taxon>
        <taxon>Pezizomycotina</taxon>
        <taxon>Dothideomycetes</taxon>
        <taxon>Pleosporomycetidae</taxon>
        <taxon>Venturiales</taxon>
        <taxon>Cylindrosympodiaceae</taxon>
        <taxon>Tothia</taxon>
    </lineage>
</organism>
<evidence type="ECO:0000313" key="4">
    <source>
        <dbReference type="EMBL" id="KAF2431991.1"/>
    </source>
</evidence>
<name>A0A9P4U019_9PEZI</name>
<dbReference type="EMBL" id="MU007028">
    <property type="protein sequence ID" value="KAF2431991.1"/>
    <property type="molecule type" value="Genomic_DNA"/>
</dbReference>
<reference evidence="4" key="1">
    <citation type="journal article" date="2020" name="Stud. Mycol.">
        <title>101 Dothideomycetes genomes: a test case for predicting lifestyles and emergence of pathogens.</title>
        <authorList>
            <person name="Haridas S."/>
            <person name="Albert R."/>
            <person name="Binder M."/>
            <person name="Bloem J."/>
            <person name="Labutti K."/>
            <person name="Salamov A."/>
            <person name="Andreopoulos B."/>
            <person name="Baker S."/>
            <person name="Barry K."/>
            <person name="Bills G."/>
            <person name="Bluhm B."/>
            <person name="Cannon C."/>
            <person name="Castanera R."/>
            <person name="Culley D."/>
            <person name="Daum C."/>
            <person name="Ezra D."/>
            <person name="Gonzalez J."/>
            <person name="Henrissat B."/>
            <person name="Kuo A."/>
            <person name="Liang C."/>
            <person name="Lipzen A."/>
            <person name="Lutzoni F."/>
            <person name="Magnuson J."/>
            <person name="Mondo S."/>
            <person name="Nolan M."/>
            <person name="Ohm R."/>
            <person name="Pangilinan J."/>
            <person name="Park H.-J."/>
            <person name="Ramirez L."/>
            <person name="Alfaro M."/>
            <person name="Sun H."/>
            <person name="Tritt A."/>
            <person name="Yoshinaga Y."/>
            <person name="Zwiers L.-H."/>
            <person name="Turgeon B."/>
            <person name="Goodwin S."/>
            <person name="Spatafora J."/>
            <person name="Crous P."/>
            <person name="Grigoriev I."/>
        </authorList>
    </citation>
    <scope>NUCLEOTIDE SEQUENCE</scope>
    <source>
        <strain evidence="4">CBS 130266</strain>
    </source>
</reference>
<dbReference type="GO" id="GO:0016491">
    <property type="term" value="F:oxidoreductase activity"/>
    <property type="evidence" value="ECO:0007669"/>
    <property type="project" value="UniProtKB-KW"/>
</dbReference>
<dbReference type="Gene3D" id="3.40.50.720">
    <property type="entry name" value="NAD(P)-binding Rossmann-like Domain"/>
    <property type="match status" value="1"/>
</dbReference>
<keyword evidence="2" id="KW-0560">Oxidoreductase</keyword>
<dbReference type="InterPro" id="IPR045312">
    <property type="entry name" value="PCBER-like"/>
</dbReference>
<dbReference type="PANTHER" id="PTHR47706">
    <property type="entry name" value="NMRA-LIKE FAMILY PROTEIN"/>
    <property type="match status" value="1"/>
</dbReference>
<keyword evidence="1" id="KW-0521">NADP</keyword>
<dbReference type="InterPro" id="IPR036291">
    <property type="entry name" value="NAD(P)-bd_dom_sf"/>
</dbReference>
<accession>A0A9P4U019</accession>
<evidence type="ECO:0000256" key="2">
    <source>
        <dbReference type="ARBA" id="ARBA00023002"/>
    </source>
</evidence>
<feature type="domain" description="NmrA-like" evidence="3">
    <location>
        <begin position="18"/>
        <end position="239"/>
    </location>
</feature>
<dbReference type="InterPro" id="IPR051609">
    <property type="entry name" value="NmrA/Isoflavone_reductase-like"/>
</dbReference>
<dbReference type="Gene3D" id="3.90.25.10">
    <property type="entry name" value="UDP-galactose 4-epimerase, domain 1"/>
    <property type="match status" value="1"/>
</dbReference>